<accession>A0A7J8SCI8</accession>
<evidence type="ECO:0000313" key="1">
    <source>
        <dbReference type="EMBL" id="MBA0623593.1"/>
    </source>
</evidence>
<feature type="non-terminal residue" evidence="1">
    <location>
        <position position="53"/>
    </location>
</feature>
<sequence length="53" mass="6346">MWTMKRLKGKALITIVLKLGWNACIYWILKERNNRHFIAVEMTEAEVLNKIKE</sequence>
<dbReference type="EMBL" id="JABFAC010000009">
    <property type="protein sequence ID" value="MBA0623593.1"/>
    <property type="molecule type" value="Genomic_DNA"/>
</dbReference>
<dbReference type="AlphaFoldDB" id="A0A7J8SCI8"/>
<gene>
    <name evidence="1" type="ORF">Godav_009046</name>
</gene>
<proteinExistence type="predicted"/>
<protein>
    <submittedName>
        <fullName evidence="1">Uncharacterized protein</fullName>
    </submittedName>
</protein>
<dbReference type="Proteomes" id="UP000593561">
    <property type="component" value="Unassembled WGS sequence"/>
</dbReference>
<evidence type="ECO:0000313" key="2">
    <source>
        <dbReference type="Proteomes" id="UP000593561"/>
    </source>
</evidence>
<keyword evidence="2" id="KW-1185">Reference proteome</keyword>
<reference evidence="1 2" key="1">
    <citation type="journal article" date="2019" name="Genome Biol. Evol.">
        <title>Insights into the evolution of the New World diploid cottons (Gossypium, subgenus Houzingenia) based on genome sequencing.</title>
        <authorList>
            <person name="Grover C.E."/>
            <person name="Arick M.A. 2nd"/>
            <person name="Thrash A."/>
            <person name="Conover J.L."/>
            <person name="Sanders W.S."/>
            <person name="Peterson D.G."/>
            <person name="Frelichowski J.E."/>
            <person name="Scheffler J.A."/>
            <person name="Scheffler B.E."/>
            <person name="Wendel J.F."/>
        </authorList>
    </citation>
    <scope>NUCLEOTIDE SEQUENCE [LARGE SCALE GENOMIC DNA]</scope>
    <source>
        <strain evidence="1">27</strain>
        <tissue evidence="1">Leaf</tissue>
    </source>
</reference>
<comment type="caution">
    <text evidence="1">The sequence shown here is derived from an EMBL/GenBank/DDBJ whole genome shotgun (WGS) entry which is preliminary data.</text>
</comment>
<name>A0A7J8SCI8_GOSDV</name>
<organism evidence="1 2">
    <name type="scientific">Gossypium davidsonii</name>
    <name type="common">Davidson's cotton</name>
    <name type="synonym">Gossypium klotzschianum subsp. davidsonii</name>
    <dbReference type="NCBI Taxonomy" id="34287"/>
    <lineage>
        <taxon>Eukaryota</taxon>
        <taxon>Viridiplantae</taxon>
        <taxon>Streptophyta</taxon>
        <taxon>Embryophyta</taxon>
        <taxon>Tracheophyta</taxon>
        <taxon>Spermatophyta</taxon>
        <taxon>Magnoliopsida</taxon>
        <taxon>eudicotyledons</taxon>
        <taxon>Gunneridae</taxon>
        <taxon>Pentapetalae</taxon>
        <taxon>rosids</taxon>
        <taxon>malvids</taxon>
        <taxon>Malvales</taxon>
        <taxon>Malvaceae</taxon>
        <taxon>Malvoideae</taxon>
        <taxon>Gossypium</taxon>
    </lineage>
</organism>